<dbReference type="Proteomes" id="UP000018679">
    <property type="component" value="Unassembled WGS sequence"/>
</dbReference>
<evidence type="ECO:0000313" key="3">
    <source>
        <dbReference type="Proteomes" id="UP000018679"/>
    </source>
</evidence>
<sequence length="83" mass="9809">MLGTYQFCFLEQSIAQLFIHMWTDSLGREELLSISHQYDIEPVNFLFNYIAFSYLIFFAGFNQVSARHREPLFKYAVIVFTAL</sequence>
<keyword evidence="1" id="KW-0812">Transmembrane</keyword>
<protein>
    <submittedName>
        <fullName evidence="2">Uncharacterized protein</fullName>
    </submittedName>
</protein>
<comment type="caution">
    <text evidence="2">The sequence shown here is derived from an EMBL/GenBank/DDBJ whole genome shotgun (WGS) entry which is preliminary data.</text>
</comment>
<evidence type="ECO:0000313" key="2">
    <source>
        <dbReference type="EMBL" id="ETH30685.1"/>
    </source>
</evidence>
<keyword evidence="1" id="KW-0472">Membrane</keyword>
<reference evidence="2 3" key="1">
    <citation type="journal article" date="2013" name="Genome Announc.">
        <title>Genome Sequences of 28 Bordetella pertussis U.S. Outbreak Strains Dating from 2010 to 2012.</title>
        <authorList>
            <person name="Harvill E.T."/>
            <person name="Goodfield L.L."/>
            <person name="Ivanov Y."/>
            <person name="Meyer J.A."/>
            <person name="Newth C."/>
            <person name="Cassiday P."/>
            <person name="Tondella M.L."/>
            <person name="Liao P."/>
            <person name="Zimmerman J."/>
            <person name="Meert K."/>
            <person name="Wessel D."/>
            <person name="Berger J."/>
            <person name="Dean J.M."/>
            <person name="Holubkov R."/>
            <person name="Burr J."/>
            <person name="Liu T."/>
            <person name="Brinkac L."/>
            <person name="Kim M."/>
            <person name="Losada L."/>
        </authorList>
    </citation>
    <scope>NUCLEOTIDE SEQUENCE [LARGE SCALE GENOMIC DNA]</scope>
    <source>
        <strain evidence="2 3">CHLA-26</strain>
    </source>
</reference>
<organism evidence="2 3">
    <name type="scientific">Bordetella pertussis CHLA-26</name>
    <dbReference type="NCBI Taxonomy" id="1331284"/>
    <lineage>
        <taxon>Bacteria</taxon>
        <taxon>Pseudomonadati</taxon>
        <taxon>Pseudomonadota</taxon>
        <taxon>Betaproteobacteria</taxon>
        <taxon>Burkholderiales</taxon>
        <taxon>Alcaligenaceae</taxon>
        <taxon>Bordetella</taxon>
    </lineage>
</organism>
<gene>
    <name evidence="2" type="ORF">L566_3589</name>
</gene>
<dbReference type="EMBL" id="AXSB02000025">
    <property type="protein sequence ID" value="ETH30685.1"/>
    <property type="molecule type" value="Genomic_DNA"/>
</dbReference>
<name>A0AAI9J0V6_BORPT</name>
<feature type="transmembrane region" description="Helical" evidence="1">
    <location>
        <begin position="45"/>
        <end position="64"/>
    </location>
</feature>
<proteinExistence type="predicted"/>
<evidence type="ECO:0000256" key="1">
    <source>
        <dbReference type="SAM" id="Phobius"/>
    </source>
</evidence>
<dbReference type="AlphaFoldDB" id="A0AAI9J0V6"/>
<keyword evidence="1" id="KW-1133">Transmembrane helix</keyword>
<accession>A0AAI9J0V6</accession>